<dbReference type="InterPro" id="IPR013108">
    <property type="entry name" value="Amidohydro_3"/>
</dbReference>
<protein>
    <submittedName>
        <fullName evidence="2">Amidohydrolase</fullName>
        <ecNumber evidence="2">3.5.-.-</ecNumber>
    </submittedName>
</protein>
<evidence type="ECO:0000313" key="2">
    <source>
        <dbReference type="EMBL" id="XCC92849.1"/>
    </source>
</evidence>
<gene>
    <name evidence="2" type="ORF">PVT71_10215</name>
</gene>
<accession>A0AAU8AE20</accession>
<dbReference type="PANTHER" id="PTHR22642:SF2">
    <property type="entry name" value="PROTEIN LONG AFTER FAR-RED 3"/>
    <property type="match status" value="1"/>
</dbReference>
<dbReference type="SUPFAM" id="SSF51338">
    <property type="entry name" value="Composite domain of metallo-dependent hydrolases"/>
    <property type="match status" value="1"/>
</dbReference>
<dbReference type="CDD" id="cd01300">
    <property type="entry name" value="YtcJ_like"/>
    <property type="match status" value="1"/>
</dbReference>
<dbReference type="InterPro" id="IPR032466">
    <property type="entry name" value="Metal_Hydrolase"/>
</dbReference>
<name>A0AAU8AE20_9RHOB</name>
<dbReference type="Pfam" id="PF07969">
    <property type="entry name" value="Amidohydro_3"/>
    <property type="match status" value="1"/>
</dbReference>
<evidence type="ECO:0000259" key="1">
    <source>
        <dbReference type="Pfam" id="PF07969"/>
    </source>
</evidence>
<reference evidence="2" key="1">
    <citation type="submission" date="2023-02" db="EMBL/GenBank/DDBJ databases">
        <title>Description and genomic characterization of Salipiger bruguierae sp. nov., isolated from the sediment of mangrove plant Bruguiera sexangula.</title>
        <authorList>
            <person name="Long M."/>
        </authorList>
    </citation>
    <scope>NUCLEOTIDE SEQUENCE</scope>
    <source>
        <strain evidence="2">H15</strain>
    </source>
</reference>
<dbReference type="EC" id="3.5.-.-" evidence="2"/>
<dbReference type="SUPFAM" id="SSF51556">
    <property type="entry name" value="Metallo-dependent hydrolases"/>
    <property type="match status" value="1"/>
</dbReference>
<dbReference type="InterPro" id="IPR033932">
    <property type="entry name" value="YtcJ-like"/>
</dbReference>
<feature type="domain" description="Amidohydrolase 3" evidence="1">
    <location>
        <begin position="57"/>
        <end position="554"/>
    </location>
</feature>
<dbReference type="Gene3D" id="2.30.40.10">
    <property type="entry name" value="Urease, subunit C, domain 1"/>
    <property type="match status" value="1"/>
</dbReference>
<dbReference type="RefSeq" id="WP_353471677.1">
    <property type="nucleotide sequence ID" value="NZ_CP123384.1"/>
</dbReference>
<dbReference type="InterPro" id="IPR011059">
    <property type="entry name" value="Metal-dep_hydrolase_composite"/>
</dbReference>
<keyword evidence="2" id="KW-0378">Hydrolase</keyword>
<dbReference type="GO" id="GO:0016810">
    <property type="term" value="F:hydrolase activity, acting on carbon-nitrogen (but not peptide) bonds"/>
    <property type="evidence" value="ECO:0007669"/>
    <property type="project" value="InterPro"/>
</dbReference>
<sequence length="566" mass="59512">MTTADLTTADLILTNARVLTMDPDHPRAEAVALSGDRILAVGSAAEIAALAGPDTRILDAGGRTVLPGFFEGHLHVGLGGADLTHLHIGHLHGAEAVGAAFRGFAGANPDMPLLMAQEAHYGILDKPATRHDLDAMIADRPIAMMSPDLHTVWANTAALEAAGLLHGAEMPHGHEVVMGADGLATGELREFEAFGPVIAFAGEGRINLGIATGEEPDPRPGAAERAADKALLLKGMLHCAAHGVTSLVNMDGNRYTLELLAEMQAEGALPLRVKVPFHFKPHMDLDALERASAMAEDFGDDWISSGFVKMFMDGVIDSRTAYMLRDYPDQPGHRSEPLFAPERFAEIATEIDRRGLQIAVHAIGDGAVRAVIDGYEAARAANGSRDSRHRIEHIELIDPADIPRLGAFGITASLQPPHAPGAMDFPLQPTLSRIGAARLADAFNWRSLAEAGAPIAFSSDWPVADVSVLRGIAAALTRAPFEGARDERLSLAETLHAYTAGGAWAAHRDHVTGTLRPGLAADLVMLGGDIEATEPARIADLGVVLTICGGRVIHDAEAGAGTAAAS</sequence>
<proteinExistence type="predicted"/>
<organism evidence="2">
    <name type="scientific">Alloyangia sp. H15</name>
    <dbReference type="NCBI Taxonomy" id="3029062"/>
    <lineage>
        <taxon>Bacteria</taxon>
        <taxon>Pseudomonadati</taxon>
        <taxon>Pseudomonadota</taxon>
        <taxon>Alphaproteobacteria</taxon>
        <taxon>Rhodobacterales</taxon>
        <taxon>Roseobacteraceae</taxon>
        <taxon>Alloyangia</taxon>
    </lineage>
</organism>
<dbReference type="EMBL" id="CP123384">
    <property type="protein sequence ID" value="XCC92849.1"/>
    <property type="molecule type" value="Genomic_DNA"/>
</dbReference>
<dbReference type="Gene3D" id="3.10.310.70">
    <property type="match status" value="1"/>
</dbReference>
<dbReference type="Gene3D" id="3.20.20.140">
    <property type="entry name" value="Metal-dependent hydrolases"/>
    <property type="match status" value="1"/>
</dbReference>
<dbReference type="AlphaFoldDB" id="A0AAU8AE20"/>
<dbReference type="PANTHER" id="PTHR22642">
    <property type="entry name" value="IMIDAZOLONEPROPIONASE"/>
    <property type="match status" value="1"/>
</dbReference>